<dbReference type="EMBL" id="QRVN01000004">
    <property type="protein sequence ID" value="RGS48256.1"/>
    <property type="molecule type" value="Genomic_DNA"/>
</dbReference>
<comment type="caution">
    <text evidence="1">The sequence shown here is derived from an EMBL/GenBank/DDBJ whole genome shotgun (WGS) entry which is preliminary data.</text>
</comment>
<proteinExistence type="predicted"/>
<name>A0AA92TN36_9BACT</name>
<organism evidence="1 2">
    <name type="scientific">Segatella copri</name>
    <dbReference type="NCBI Taxonomy" id="165179"/>
    <lineage>
        <taxon>Bacteria</taxon>
        <taxon>Pseudomonadati</taxon>
        <taxon>Bacteroidota</taxon>
        <taxon>Bacteroidia</taxon>
        <taxon>Bacteroidales</taxon>
        <taxon>Prevotellaceae</taxon>
        <taxon>Segatella</taxon>
    </lineage>
</organism>
<dbReference type="AlphaFoldDB" id="A0AA92TN36"/>
<protein>
    <submittedName>
        <fullName evidence="1">Uncharacterized protein</fullName>
    </submittedName>
</protein>
<evidence type="ECO:0000313" key="1">
    <source>
        <dbReference type="EMBL" id="RGS48256.1"/>
    </source>
</evidence>
<dbReference type="Proteomes" id="UP000286113">
    <property type="component" value="Unassembled WGS sequence"/>
</dbReference>
<gene>
    <name evidence="1" type="ORF">DWX90_03470</name>
</gene>
<reference evidence="1 2" key="1">
    <citation type="submission" date="2018-08" db="EMBL/GenBank/DDBJ databases">
        <title>A genome reference for cultivated species of the human gut microbiota.</title>
        <authorList>
            <person name="Zou Y."/>
            <person name="Xue W."/>
            <person name="Luo G."/>
        </authorList>
    </citation>
    <scope>NUCLEOTIDE SEQUENCE [LARGE SCALE GENOMIC DNA]</scope>
    <source>
        <strain evidence="1 2">AF22-1</strain>
    </source>
</reference>
<accession>A0AA92TN36</accession>
<sequence length="77" mass="9320">MEKEYIEKVQRLSEREKDIVKKKWLCMCPHCTDPAINSHLLQRHGVLSHIVEKGHLYEIGREDFYKWDENSPIKKRK</sequence>
<evidence type="ECO:0000313" key="2">
    <source>
        <dbReference type="Proteomes" id="UP000286113"/>
    </source>
</evidence>